<dbReference type="Pfam" id="PF07690">
    <property type="entry name" value="MFS_1"/>
    <property type="match status" value="1"/>
</dbReference>
<dbReference type="SUPFAM" id="SSF103473">
    <property type="entry name" value="MFS general substrate transporter"/>
    <property type="match status" value="1"/>
</dbReference>
<evidence type="ECO:0000256" key="1">
    <source>
        <dbReference type="ARBA" id="ARBA00004141"/>
    </source>
</evidence>
<keyword evidence="3 5" id="KW-1133">Transmembrane helix</keyword>
<evidence type="ECO:0000256" key="5">
    <source>
        <dbReference type="SAM" id="Phobius"/>
    </source>
</evidence>
<feature type="transmembrane region" description="Helical" evidence="5">
    <location>
        <begin position="106"/>
        <end position="132"/>
    </location>
</feature>
<sequence>MGQVPLPLDGISTGDSDIERSNITEVTNINHVKGKSNPAALGESNTVIADGIDIPLNIDALDPAFQLSECLRSHGIEGLLEEDYPSSLDTRYQSPFAWPLRKKITVLFGTFLASTLAAYSAGAYAMAAAPLVEKWHLTNTQFNLGITLFVLGFGFAPMILALISEIYGRYWVFVGSGAVFFLGTLGCAVTQSFPGMLVSRLITGNGASVFATLTGGVVGDVFHKENRNTPMALYSLTIMIGTGLGPMISGIIVDNLHWRWIFYVQMITVSSTTLAIFIFFAETRSNVVLERKCVTLNKHFDGIRLQGVSSPIGDKSGLRQGTEQLSEGQSQPVRVQFRAHFEGPELDMSILWRSFSFPLKLLCTESVVFWFSAWVSFAWAILYMQFNSIGLAFRSVYGFNSSQVGGIYTSVIVGSVIGAVITIFQEPIFKKFMPQRMATPEGRLYSACVESLFLPIGLFWFGWSSSPNVPWIVPALAITSVTVGIFTIYLAVFNYLADTYHRYASSALAAQSMCRNLLAGVFPLFTNIMFQRLGCQIVSCMRPNLDPGFMAAVLEGSVQLTQIITGLVLVLGAQAAATPATLQKRDTVSLGVFHDGGCAGSYTNNFDVSSGRCQDFSGNVYGALFANRGGNVCKLKFWANAGCSGKATVSTVNAYEDHSCVPVANKDGQFYLTDGARSVYITC</sequence>
<keyword evidence="4 5" id="KW-0472">Membrane</keyword>
<feature type="transmembrane region" description="Helical" evidence="5">
    <location>
        <begin position="197"/>
        <end position="219"/>
    </location>
</feature>
<keyword evidence="2 5" id="KW-0812">Transmembrane</keyword>
<feature type="transmembrane region" description="Helical" evidence="5">
    <location>
        <begin position="231"/>
        <end position="252"/>
    </location>
</feature>
<dbReference type="KEGG" id="clup:CLUP02_04606"/>
<dbReference type="AlphaFoldDB" id="A0A9Q8SMF0"/>
<dbReference type="PROSITE" id="PS50850">
    <property type="entry name" value="MFS"/>
    <property type="match status" value="1"/>
</dbReference>
<feature type="transmembrane region" description="Helical" evidence="5">
    <location>
        <begin position="258"/>
        <end position="281"/>
    </location>
</feature>
<evidence type="ECO:0000256" key="3">
    <source>
        <dbReference type="ARBA" id="ARBA00022989"/>
    </source>
</evidence>
<dbReference type="GeneID" id="73338627"/>
<dbReference type="GO" id="GO:0005886">
    <property type="term" value="C:plasma membrane"/>
    <property type="evidence" value="ECO:0007669"/>
    <property type="project" value="TreeGrafter"/>
</dbReference>
<feature type="transmembrane region" description="Helical" evidence="5">
    <location>
        <begin position="367"/>
        <end position="386"/>
    </location>
</feature>
<comment type="subcellular location">
    <subcellularLocation>
        <location evidence="1">Membrane</location>
        <topology evidence="1">Multi-pass membrane protein</topology>
    </subcellularLocation>
</comment>
<feature type="transmembrane region" description="Helical" evidence="5">
    <location>
        <begin position="406"/>
        <end position="424"/>
    </location>
</feature>
<gene>
    <name evidence="7" type="ORF">CLUP02_04606</name>
</gene>
<name>A0A9Q8SMF0_9PEZI</name>
<feature type="transmembrane region" description="Helical" evidence="5">
    <location>
        <begin position="444"/>
        <end position="463"/>
    </location>
</feature>
<feature type="transmembrane region" description="Helical" evidence="5">
    <location>
        <begin position="469"/>
        <end position="496"/>
    </location>
</feature>
<evidence type="ECO:0000313" key="8">
    <source>
        <dbReference type="Proteomes" id="UP000830671"/>
    </source>
</evidence>
<reference evidence="7" key="1">
    <citation type="journal article" date="2021" name="Mol. Plant Microbe Interact.">
        <title>Complete Genome Sequence of the Plant-Pathogenic Fungus Colletotrichum lupini.</title>
        <authorList>
            <person name="Baroncelli R."/>
            <person name="Pensec F."/>
            <person name="Da Lio D."/>
            <person name="Boufleur T."/>
            <person name="Vicente I."/>
            <person name="Sarrocco S."/>
            <person name="Picot A."/>
            <person name="Baraldi E."/>
            <person name="Sukno S."/>
            <person name="Thon M."/>
            <person name="Le Floch G."/>
        </authorList>
    </citation>
    <scope>NUCLEOTIDE SEQUENCE</scope>
    <source>
        <strain evidence="7">IMI 504893</strain>
    </source>
</reference>
<dbReference type="InterPro" id="IPR011701">
    <property type="entry name" value="MFS"/>
</dbReference>
<feature type="transmembrane region" description="Helical" evidence="5">
    <location>
        <begin position="144"/>
        <end position="163"/>
    </location>
</feature>
<evidence type="ECO:0000259" key="6">
    <source>
        <dbReference type="PROSITE" id="PS50850"/>
    </source>
</evidence>
<dbReference type="Gene3D" id="1.20.1250.20">
    <property type="entry name" value="MFS general substrate transporter like domains"/>
    <property type="match status" value="1"/>
</dbReference>
<dbReference type="GO" id="GO:0022857">
    <property type="term" value="F:transmembrane transporter activity"/>
    <property type="evidence" value="ECO:0007669"/>
    <property type="project" value="InterPro"/>
</dbReference>
<feature type="domain" description="Major facilitator superfamily (MFS) profile" evidence="6">
    <location>
        <begin position="106"/>
        <end position="574"/>
    </location>
</feature>
<dbReference type="Proteomes" id="UP000830671">
    <property type="component" value="Chromosome 2"/>
</dbReference>
<evidence type="ECO:0000256" key="4">
    <source>
        <dbReference type="ARBA" id="ARBA00023136"/>
    </source>
</evidence>
<dbReference type="EMBL" id="CP019474">
    <property type="protein sequence ID" value="UQC79127.1"/>
    <property type="molecule type" value="Genomic_DNA"/>
</dbReference>
<evidence type="ECO:0000313" key="7">
    <source>
        <dbReference type="EMBL" id="UQC79127.1"/>
    </source>
</evidence>
<dbReference type="PRINTS" id="PR01036">
    <property type="entry name" value="TCRTETB"/>
</dbReference>
<feature type="transmembrane region" description="Helical" evidence="5">
    <location>
        <begin position="170"/>
        <end position="191"/>
    </location>
</feature>
<dbReference type="RefSeq" id="XP_049140760.1">
    <property type="nucleotide sequence ID" value="XM_049283617.1"/>
</dbReference>
<protein>
    <recommendedName>
        <fullName evidence="6">Major facilitator superfamily (MFS) profile domain-containing protein</fullName>
    </recommendedName>
</protein>
<organism evidence="7 8">
    <name type="scientific">Colletotrichum lupini</name>
    <dbReference type="NCBI Taxonomy" id="145971"/>
    <lineage>
        <taxon>Eukaryota</taxon>
        <taxon>Fungi</taxon>
        <taxon>Dikarya</taxon>
        <taxon>Ascomycota</taxon>
        <taxon>Pezizomycotina</taxon>
        <taxon>Sordariomycetes</taxon>
        <taxon>Hypocreomycetidae</taxon>
        <taxon>Glomerellales</taxon>
        <taxon>Glomerellaceae</taxon>
        <taxon>Colletotrichum</taxon>
        <taxon>Colletotrichum acutatum species complex</taxon>
    </lineage>
</organism>
<dbReference type="PANTHER" id="PTHR23502:SF134">
    <property type="entry name" value="MAJOR FACILITATOR SUPERFAMILY (MFS) PROFILE DOMAIN-CONTAINING PROTEIN-RELATED"/>
    <property type="match status" value="1"/>
</dbReference>
<dbReference type="InterPro" id="IPR020846">
    <property type="entry name" value="MFS_dom"/>
</dbReference>
<accession>A0A9Q8SMF0</accession>
<proteinExistence type="predicted"/>
<keyword evidence="8" id="KW-1185">Reference proteome</keyword>
<evidence type="ECO:0000256" key="2">
    <source>
        <dbReference type="ARBA" id="ARBA00022692"/>
    </source>
</evidence>
<dbReference type="InterPro" id="IPR036259">
    <property type="entry name" value="MFS_trans_sf"/>
</dbReference>
<dbReference type="PANTHER" id="PTHR23502">
    <property type="entry name" value="MAJOR FACILITATOR SUPERFAMILY"/>
    <property type="match status" value="1"/>
</dbReference>